<protein>
    <submittedName>
        <fullName evidence="2">Uncharacterized protein</fullName>
    </submittedName>
</protein>
<gene>
    <name evidence="2" type="ORF">PanWU01x14_282540</name>
</gene>
<dbReference type="EMBL" id="JXTB01000394">
    <property type="protein sequence ID" value="PON42298.1"/>
    <property type="molecule type" value="Genomic_DNA"/>
</dbReference>
<evidence type="ECO:0000256" key="1">
    <source>
        <dbReference type="SAM" id="MobiDB-lite"/>
    </source>
</evidence>
<comment type="caution">
    <text evidence="2">The sequence shown here is derived from an EMBL/GenBank/DDBJ whole genome shotgun (WGS) entry which is preliminary data.</text>
</comment>
<feature type="compositionally biased region" description="Gly residues" evidence="1">
    <location>
        <begin position="39"/>
        <end position="51"/>
    </location>
</feature>
<dbReference type="Proteomes" id="UP000237105">
    <property type="component" value="Unassembled WGS sequence"/>
</dbReference>
<reference evidence="3" key="1">
    <citation type="submission" date="2016-06" db="EMBL/GenBank/DDBJ databases">
        <title>Parallel loss of symbiosis genes in relatives of nitrogen-fixing non-legume Parasponia.</title>
        <authorList>
            <person name="Van Velzen R."/>
            <person name="Holmer R."/>
            <person name="Bu F."/>
            <person name="Rutten L."/>
            <person name="Van Zeijl A."/>
            <person name="Liu W."/>
            <person name="Santuari L."/>
            <person name="Cao Q."/>
            <person name="Sharma T."/>
            <person name="Shen D."/>
            <person name="Roswanjaya Y."/>
            <person name="Wardhani T."/>
            <person name="Kalhor M.S."/>
            <person name="Jansen J."/>
            <person name="Van den Hoogen J."/>
            <person name="Gungor B."/>
            <person name="Hartog M."/>
            <person name="Hontelez J."/>
            <person name="Verver J."/>
            <person name="Yang W.-C."/>
            <person name="Schijlen E."/>
            <person name="Repin R."/>
            <person name="Schilthuizen M."/>
            <person name="Schranz E."/>
            <person name="Heidstra R."/>
            <person name="Miyata K."/>
            <person name="Fedorova E."/>
            <person name="Kohlen W."/>
            <person name="Bisseling T."/>
            <person name="Smit S."/>
            <person name="Geurts R."/>
        </authorList>
    </citation>
    <scope>NUCLEOTIDE SEQUENCE [LARGE SCALE GENOMIC DNA]</scope>
    <source>
        <strain evidence="3">cv. WU1-14</strain>
    </source>
</reference>
<proteinExistence type="predicted"/>
<name>A0A2P5B0G6_PARAD</name>
<dbReference type="AlphaFoldDB" id="A0A2P5B0G6"/>
<evidence type="ECO:0000313" key="3">
    <source>
        <dbReference type="Proteomes" id="UP000237105"/>
    </source>
</evidence>
<feature type="region of interest" description="Disordered" evidence="1">
    <location>
        <begin position="39"/>
        <end position="64"/>
    </location>
</feature>
<keyword evidence="3" id="KW-1185">Reference proteome</keyword>
<organism evidence="2 3">
    <name type="scientific">Parasponia andersonii</name>
    <name type="common">Sponia andersonii</name>
    <dbReference type="NCBI Taxonomy" id="3476"/>
    <lineage>
        <taxon>Eukaryota</taxon>
        <taxon>Viridiplantae</taxon>
        <taxon>Streptophyta</taxon>
        <taxon>Embryophyta</taxon>
        <taxon>Tracheophyta</taxon>
        <taxon>Spermatophyta</taxon>
        <taxon>Magnoliopsida</taxon>
        <taxon>eudicotyledons</taxon>
        <taxon>Gunneridae</taxon>
        <taxon>Pentapetalae</taxon>
        <taxon>rosids</taxon>
        <taxon>fabids</taxon>
        <taxon>Rosales</taxon>
        <taxon>Cannabaceae</taxon>
        <taxon>Parasponia</taxon>
    </lineage>
</organism>
<evidence type="ECO:0000313" key="2">
    <source>
        <dbReference type="EMBL" id="PON42298.1"/>
    </source>
</evidence>
<accession>A0A2P5B0G6</accession>
<sequence length="131" mass="13999">MVRTYLEGLDEGKIDDGGVIGLNTSNGLCETKTLEGLSDGKGGKGVVGGQVEGPSETHAVKAQRRDSARDCVDGLLAEAFGHHGLKMRNPIQAGQLHPLPAFVHNPPRVCAQWQLSHRRPALVYCDDCDKG</sequence>